<feature type="transmembrane region" description="Helical" evidence="1">
    <location>
        <begin position="6"/>
        <end position="27"/>
    </location>
</feature>
<proteinExistence type="predicted"/>
<dbReference type="KEGG" id="cber:B5D82_06835"/>
<evidence type="ECO:0000313" key="3">
    <source>
        <dbReference type="Proteomes" id="UP000202259"/>
    </source>
</evidence>
<dbReference type="AlphaFoldDB" id="A0A222G6R6"/>
<keyword evidence="1" id="KW-0472">Membrane</keyword>
<organism evidence="2 3">
    <name type="scientific">Cognaticolwellia beringensis</name>
    <dbReference type="NCBI Taxonomy" id="1967665"/>
    <lineage>
        <taxon>Bacteria</taxon>
        <taxon>Pseudomonadati</taxon>
        <taxon>Pseudomonadota</taxon>
        <taxon>Gammaproteobacteria</taxon>
        <taxon>Alteromonadales</taxon>
        <taxon>Colwelliaceae</taxon>
        <taxon>Cognaticolwellia</taxon>
    </lineage>
</organism>
<gene>
    <name evidence="2" type="ORF">B5D82_06835</name>
</gene>
<dbReference type="Proteomes" id="UP000202259">
    <property type="component" value="Chromosome"/>
</dbReference>
<evidence type="ECO:0000313" key="2">
    <source>
        <dbReference type="EMBL" id="ASP47490.1"/>
    </source>
</evidence>
<dbReference type="RefSeq" id="WP_081150173.1">
    <property type="nucleotide sequence ID" value="NZ_CP020465.1"/>
</dbReference>
<evidence type="ECO:0000256" key="1">
    <source>
        <dbReference type="SAM" id="Phobius"/>
    </source>
</evidence>
<name>A0A222G6R6_9GAMM</name>
<accession>A0A222G6R6</accession>
<reference evidence="2 3" key="1">
    <citation type="submission" date="2017-08" db="EMBL/GenBank/DDBJ databases">
        <title>Complete genome of Colwellia sp. NB097-1, a psychrophile bacterium ioslated from Bering Sea.</title>
        <authorList>
            <person name="Chen X."/>
        </authorList>
    </citation>
    <scope>NUCLEOTIDE SEQUENCE [LARGE SCALE GENOMIC DNA]</scope>
    <source>
        <strain evidence="2 3">NB097-1</strain>
    </source>
</reference>
<keyword evidence="1" id="KW-0812">Transmembrane</keyword>
<sequence length="158" mass="17593">MAKWLAITLFTMICFMVILLGLGYLLSENEKTTTVLKEQLAQQTQLNQKKIDQRNNLNAYAKAEAVADKVPKQSEAEIMQAFENTLINNLTCVTLAQCKIVTVKFKNTDCKLASNIIGVSQLKKIATHTITMDNCPRVEPQSELACQQNICSLVNIAN</sequence>
<dbReference type="EMBL" id="CP020465">
    <property type="protein sequence ID" value="ASP47490.1"/>
    <property type="molecule type" value="Genomic_DNA"/>
</dbReference>
<protein>
    <submittedName>
        <fullName evidence="2">Uncharacterized protein</fullName>
    </submittedName>
</protein>
<dbReference type="OrthoDB" id="6227576at2"/>
<keyword evidence="1" id="KW-1133">Transmembrane helix</keyword>
<keyword evidence="3" id="KW-1185">Reference proteome</keyword>